<evidence type="ECO:0000313" key="8">
    <source>
        <dbReference type="Proteomes" id="UP001314903"/>
    </source>
</evidence>
<dbReference type="SUPFAM" id="SSF51306">
    <property type="entry name" value="LexA/Signal peptidase"/>
    <property type="match status" value="1"/>
</dbReference>
<gene>
    <name evidence="7" type="ORF">J2Z35_001377</name>
</gene>
<dbReference type="InterPro" id="IPR019533">
    <property type="entry name" value="Peptidase_S26"/>
</dbReference>
<organism evidence="7 8">
    <name type="scientific">Acetoanaerobium pronyense</name>
    <dbReference type="NCBI Taxonomy" id="1482736"/>
    <lineage>
        <taxon>Bacteria</taxon>
        <taxon>Bacillati</taxon>
        <taxon>Bacillota</taxon>
        <taxon>Clostridia</taxon>
        <taxon>Peptostreptococcales</taxon>
        <taxon>Filifactoraceae</taxon>
        <taxon>Acetoanaerobium</taxon>
    </lineage>
</organism>
<evidence type="ECO:0000259" key="6">
    <source>
        <dbReference type="Pfam" id="PF10502"/>
    </source>
</evidence>
<keyword evidence="3 5" id="KW-0645">Protease</keyword>
<feature type="domain" description="Peptidase S26" evidence="6">
    <location>
        <begin position="10"/>
        <end position="167"/>
    </location>
</feature>
<dbReference type="InterPro" id="IPR019756">
    <property type="entry name" value="Pept_S26A_signal_pept_1_Ser-AS"/>
</dbReference>
<dbReference type="Gene3D" id="2.10.109.10">
    <property type="entry name" value="Umud Fragment, subunit A"/>
    <property type="match status" value="1"/>
</dbReference>
<protein>
    <recommendedName>
        <fullName evidence="5">Signal peptidase I</fullName>
        <ecNumber evidence="5">3.4.21.89</ecNumber>
    </recommendedName>
</protein>
<comment type="caution">
    <text evidence="7">The sequence shown here is derived from an EMBL/GenBank/DDBJ whole genome shotgun (WGS) entry which is preliminary data.</text>
</comment>
<dbReference type="PANTHER" id="PTHR43390">
    <property type="entry name" value="SIGNAL PEPTIDASE I"/>
    <property type="match status" value="1"/>
</dbReference>
<keyword evidence="5" id="KW-0472">Membrane</keyword>
<evidence type="ECO:0000256" key="2">
    <source>
        <dbReference type="ARBA" id="ARBA00009370"/>
    </source>
</evidence>
<evidence type="ECO:0000313" key="7">
    <source>
        <dbReference type="EMBL" id="MBP2027580.1"/>
    </source>
</evidence>
<dbReference type="PRINTS" id="PR00727">
    <property type="entry name" value="LEADERPTASE"/>
</dbReference>
<comment type="similarity">
    <text evidence="2 5">Belongs to the peptidase S26 family.</text>
</comment>
<evidence type="ECO:0000256" key="1">
    <source>
        <dbReference type="ARBA" id="ARBA00004401"/>
    </source>
</evidence>
<comment type="catalytic activity">
    <reaction evidence="5">
        <text>Cleavage of hydrophobic, N-terminal signal or leader sequences from secreted and periplasmic proteins.</text>
        <dbReference type="EC" id="3.4.21.89"/>
    </reaction>
</comment>
<dbReference type="EC" id="3.4.21.89" evidence="5"/>
<dbReference type="EMBL" id="JAGGLI010000013">
    <property type="protein sequence ID" value="MBP2027580.1"/>
    <property type="molecule type" value="Genomic_DNA"/>
</dbReference>
<evidence type="ECO:0000256" key="4">
    <source>
        <dbReference type="ARBA" id="ARBA00022801"/>
    </source>
</evidence>
<dbReference type="Proteomes" id="UP001314903">
    <property type="component" value="Unassembled WGS sequence"/>
</dbReference>
<dbReference type="Pfam" id="PF10502">
    <property type="entry name" value="Peptidase_S26"/>
    <property type="match status" value="1"/>
</dbReference>
<reference evidence="7 8" key="1">
    <citation type="submission" date="2021-03" db="EMBL/GenBank/DDBJ databases">
        <title>Genomic Encyclopedia of Type Strains, Phase IV (KMG-IV): sequencing the most valuable type-strain genomes for metagenomic binning, comparative biology and taxonomic classification.</title>
        <authorList>
            <person name="Goeker M."/>
        </authorList>
    </citation>
    <scope>NUCLEOTIDE SEQUENCE [LARGE SCALE GENOMIC DNA]</scope>
    <source>
        <strain evidence="7 8">DSM 27512</strain>
    </source>
</reference>
<dbReference type="PANTHER" id="PTHR43390:SF1">
    <property type="entry name" value="CHLOROPLAST PROCESSING PEPTIDASE"/>
    <property type="match status" value="1"/>
</dbReference>
<dbReference type="InterPro" id="IPR000223">
    <property type="entry name" value="Pept_S26A_signal_pept_1"/>
</dbReference>
<dbReference type="CDD" id="cd06530">
    <property type="entry name" value="S26_SPase_I"/>
    <property type="match status" value="1"/>
</dbReference>
<comment type="subcellular location">
    <subcellularLocation>
        <location evidence="1">Cell membrane</location>
        <topology evidence="1">Single-pass type II membrane protein</topology>
    </subcellularLocation>
    <subcellularLocation>
        <location evidence="5">Membrane</location>
        <topology evidence="5">Single-pass type II membrane protein</topology>
    </subcellularLocation>
</comment>
<name>A0ABS4KIG9_9FIRM</name>
<feature type="transmembrane region" description="Helical" evidence="5">
    <location>
        <begin position="12"/>
        <end position="30"/>
    </location>
</feature>
<accession>A0ABS4KIG9</accession>
<sequence length="176" mass="20038">MSESIKKEIFEWGKTIIIAIIMALIITTFVRPTLVRGISMYPTLEENDYLLIYRQAYRNEVAEHGDVIVFKSHLLQPNGKEKDLVKRVIGTEGDLIQVVDGKVYVNSEEIDEDYINGDYTDGYVDAVVPEGHIFAMGDNRPNSLDSRDSSVGFIPMDDVIGRVFIRLFPFNKIKTF</sequence>
<dbReference type="InterPro" id="IPR036286">
    <property type="entry name" value="LexA/Signal_pep-like_sf"/>
</dbReference>
<keyword evidence="8" id="KW-1185">Reference proteome</keyword>
<keyword evidence="4 5" id="KW-0378">Hydrolase</keyword>
<dbReference type="PROSITE" id="PS00501">
    <property type="entry name" value="SPASE_I_1"/>
    <property type="match status" value="1"/>
</dbReference>
<dbReference type="GO" id="GO:0009003">
    <property type="term" value="F:signal peptidase activity"/>
    <property type="evidence" value="ECO:0007669"/>
    <property type="project" value="UniProtKB-EC"/>
</dbReference>
<evidence type="ECO:0000256" key="5">
    <source>
        <dbReference type="RuleBase" id="RU362042"/>
    </source>
</evidence>
<evidence type="ECO:0000256" key="3">
    <source>
        <dbReference type="ARBA" id="ARBA00022670"/>
    </source>
</evidence>
<dbReference type="NCBIfam" id="TIGR02227">
    <property type="entry name" value="sigpep_I_bact"/>
    <property type="match status" value="1"/>
</dbReference>
<dbReference type="RefSeq" id="WP_209660645.1">
    <property type="nucleotide sequence ID" value="NZ_JAGGLI010000013.1"/>
</dbReference>
<keyword evidence="5" id="KW-1133">Transmembrane helix</keyword>
<keyword evidence="5" id="KW-0812">Transmembrane</keyword>
<proteinExistence type="inferred from homology"/>